<proteinExistence type="predicted"/>
<feature type="compositionally biased region" description="Basic and acidic residues" evidence="1">
    <location>
        <begin position="117"/>
        <end position="130"/>
    </location>
</feature>
<evidence type="ECO:0000313" key="3">
    <source>
        <dbReference type="Proteomes" id="UP000000304"/>
    </source>
</evidence>
<accession>B4NVR3</accession>
<dbReference type="EMBL" id="CH989302">
    <property type="protein sequence ID" value="EDX16156.1"/>
    <property type="molecule type" value="Genomic_DNA"/>
</dbReference>
<organism evidence="2 3">
    <name type="scientific">Drosophila simulans</name>
    <name type="common">Fruit fly</name>
    <dbReference type="NCBI Taxonomy" id="7240"/>
    <lineage>
        <taxon>Eukaryota</taxon>
        <taxon>Metazoa</taxon>
        <taxon>Ecdysozoa</taxon>
        <taxon>Arthropoda</taxon>
        <taxon>Hexapoda</taxon>
        <taxon>Insecta</taxon>
        <taxon>Pterygota</taxon>
        <taxon>Neoptera</taxon>
        <taxon>Endopterygota</taxon>
        <taxon>Diptera</taxon>
        <taxon>Brachycera</taxon>
        <taxon>Muscomorpha</taxon>
        <taxon>Ephydroidea</taxon>
        <taxon>Drosophilidae</taxon>
        <taxon>Drosophila</taxon>
        <taxon>Sophophora</taxon>
    </lineage>
</organism>
<reference evidence="2 3" key="1">
    <citation type="journal article" date="2007" name="Nature">
        <title>Evolution of genes and genomes on the Drosophila phylogeny.</title>
        <authorList>
            <consortium name="Drosophila 12 Genomes Consortium"/>
            <person name="Clark A.G."/>
            <person name="Eisen M.B."/>
            <person name="Smith D.R."/>
            <person name="Bergman C.M."/>
            <person name="Oliver B."/>
            <person name="Markow T.A."/>
            <person name="Kaufman T.C."/>
            <person name="Kellis M."/>
            <person name="Gelbart W."/>
            <person name="Iyer V.N."/>
            <person name="Pollard D.A."/>
            <person name="Sackton T.B."/>
            <person name="Larracuente A.M."/>
            <person name="Singh N.D."/>
            <person name="Abad J.P."/>
            <person name="Abt D.N."/>
            <person name="Adryan B."/>
            <person name="Aguade M."/>
            <person name="Akashi H."/>
            <person name="Anderson W.W."/>
            <person name="Aquadro C.F."/>
            <person name="Ardell D.H."/>
            <person name="Arguello R."/>
            <person name="Artieri C.G."/>
            <person name="Barbash D.A."/>
            <person name="Barker D."/>
            <person name="Barsanti P."/>
            <person name="Batterham P."/>
            <person name="Batzoglou S."/>
            <person name="Begun D."/>
            <person name="Bhutkar A."/>
            <person name="Blanco E."/>
            <person name="Bosak S.A."/>
            <person name="Bradley R.K."/>
            <person name="Brand A.D."/>
            <person name="Brent M.R."/>
            <person name="Brooks A.N."/>
            <person name="Brown R.H."/>
            <person name="Butlin R.K."/>
            <person name="Caggese C."/>
            <person name="Calvi B.R."/>
            <person name="Bernardo de Carvalho A."/>
            <person name="Caspi A."/>
            <person name="Castrezana S."/>
            <person name="Celniker S.E."/>
            <person name="Chang J.L."/>
            <person name="Chapple C."/>
            <person name="Chatterji S."/>
            <person name="Chinwalla A."/>
            <person name="Civetta A."/>
            <person name="Clifton S.W."/>
            <person name="Comeron J.M."/>
            <person name="Costello J.C."/>
            <person name="Coyne J.A."/>
            <person name="Daub J."/>
            <person name="David R.G."/>
            <person name="Delcher A.L."/>
            <person name="Delehaunty K."/>
            <person name="Do C.B."/>
            <person name="Ebling H."/>
            <person name="Edwards K."/>
            <person name="Eickbush T."/>
            <person name="Evans J.D."/>
            <person name="Filipski A."/>
            <person name="Findeiss S."/>
            <person name="Freyhult E."/>
            <person name="Fulton L."/>
            <person name="Fulton R."/>
            <person name="Garcia A.C."/>
            <person name="Gardiner A."/>
            <person name="Garfield D.A."/>
            <person name="Garvin B.E."/>
            <person name="Gibson G."/>
            <person name="Gilbert D."/>
            <person name="Gnerre S."/>
            <person name="Godfrey J."/>
            <person name="Good R."/>
            <person name="Gotea V."/>
            <person name="Gravely B."/>
            <person name="Greenberg A.J."/>
            <person name="Griffiths-Jones S."/>
            <person name="Gross S."/>
            <person name="Guigo R."/>
            <person name="Gustafson E.A."/>
            <person name="Haerty W."/>
            <person name="Hahn M.W."/>
            <person name="Halligan D.L."/>
            <person name="Halpern A.L."/>
            <person name="Halter G.M."/>
            <person name="Han M.V."/>
            <person name="Heger A."/>
            <person name="Hillier L."/>
            <person name="Hinrichs A.S."/>
            <person name="Holmes I."/>
            <person name="Hoskins R.A."/>
            <person name="Hubisz M.J."/>
            <person name="Hultmark D."/>
            <person name="Huntley M.A."/>
            <person name="Jaffe D.B."/>
            <person name="Jagadeeshan S."/>
            <person name="Jeck W.R."/>
            <person name="Johnson J."/>
            <person name="Jones C.D."/>
            <person name="Jordan W.C."/>
            <person name="Karpen G.H."/>
            <person name="Kataoka E."/>
            <person name="Keightley P.D."/>
            <person name="Kheradpour P."/>
            <person name="Kirkness E.F."/>
            <person name="Koerich L.B."/>
            <person name="Kristiansen K."/>
            <person name="Kudrna D."/>
            <person name="Kulathinal R.J."/>
            <person name="Kumar S."/>
            <person name="Kwok R."/>
            <person name="Lander E."/>
            <person name="Langley C.H."/>
            <person name="Lapoint R."/>
            <person name="Lazzaro B.P."/>
            <person name="Lee S.J."/>
            <person name="Levesque L."/>
            <person name="Li R."/>
            <person name="Lin C.F."/>
            <person name="Lin M.F."/>
            <person name="Lindblad-Toh K."/>
            <person name="Llopart A."/>
            <person name="Long M."/>
            <person name="Low L."/>
            <person name="Lozovsky E."/>
            <person name="Lu J."/>
            <person name="Luo M."/>
            <person name="Machado C.A."/>
            <person name="Makalowski W."/>
            <person name="Marzo M."/>
            <person name="Matsuda M."/>
            <person name="Matzkin L."/>
            <person name="McAllister B."/>
            <person name="McBride C.S."/>
            <person name="McKernan B."/>
            <person name="McKernan K."/>
            <person name="Mendez-Lago M."/>
            <person name="Minx P."/>
            <person name="Mollenhauer M.U."/>
            <person name="Montooth K."/>
            <person name="Mount S.M."/>
            <person name="Mu X."/>
            <person name="Myers E."/>
            <person name="Negre B."/>
            <person name="Newfeld S."/>
            <person name="Nielsen R."/>
            <person name="Noor M.A."/>
            <person name="O'Grady P."/>
            <person name="Pachter L."/>
            <person name="Papaceit M."/>
            <person name="Parisi M.J."/>
            <person name="Parisi M."/>
            <person name="Parts L."/>
            <person name="Pedersen J.S."/>
            <person name="Pesole G."/>
            <person name="Phillippy A.M."/>
            <person name="Ponting C.P."/>
            <person name="Pop M."/>
            <person name="Porcelli D."/>
            <person name="Powell J.R."/>
            <person name="Prohaska S."/>
            <person name="Pruitt K."/>
            <person name="Puig M."/>
            <person name="Quesneville H."/>
            <person name="Ram K.R."/>
            <person name="Rand D."/>
            <person name="Rasmussen M.D."/>
            <person name="Reed L.K."/>
            <person name="Reenan R."/>
            <person name="Reily A."/>
            <person name="Remington K.A."/>
            <person name="Rieger T.T."/>
            <person name="Ritchie M.G."/>
            <person name="Robin C."/>
            <person name="Rogers Y.H."/>
            <person name="Rohde C."/>
            <person name="Rozas J."/>
            <person name="Rubenfield M.J."/>
            <person name="Ruiz A."/>
            <person name="Russo S."/>
            <person name="Salzberg S.L."/>
            <person name="Sanchez-Gracia A."/>
            <person name="Saranga D.J."/>
            <person name="Sato H."/>
            <person name="Schaeffer S.W."/>
            <person name="Schatz M.C."/>
            <person name="Schlenke T."/>
            <person name="Schwartz R."/>
            <person name="Segarra C."/>
            <person name="Singh R.S."/>
            <person name="Sirot L."/>
            <person name="Sirota M."/>
            <person name="Sisneros N.B."/>
            <person name="Smith C.D."/>
            <person name="Smith T.F."/>
            <person name="Spieth J."/>
            <person name="Stage D.E."/>
            <person name="Stark A."/>
            <person name="Stephan W."/>
            <person name="Strausberg R.L."/>
            <person name="Strempel S."/>
            <person name="Sturgill D."/>
            <person name="Sutton G."/>
            <person name="Sutton G.G."/>
            <person name="Tao W."/>
            <person name="Teichmann S."/>
            <person name="Tobari Y.N."/>
            <person name="Tomimura Y."/>
            <person name="Tsolas J.M."/>
            <person name="Valente V.L."/>
            <person name="Venter E."/>
            <person name="Venter J.C."/>
            <person name="Vicario S."/>
            <person name="Vieira F.G."/>
            <person name="Vilella A.J."/>
            <person name="Villasante A."/>
            <person name="Walenz B."/>
            <person name="Wang J."/>
            <person name="Wasserman M."/>
            <person name="Watts T."/>
            <person name="Wilson D."/>
            <person name="Wilson R.K."/>
            <person name="Wing R.A."/>
            <person name="Wolfner M.F."/>
            <person name="Wong A."/>
            <person name="Wong G.K."/>
            <person name="Wu C.I."/>
            <person name="Wu G."/>
            <person name="Yamamoto D."/>
            <person name="Yang H.P."/>
            <person name="Yang S.P."/>
            <person name="Yorke J.A."/>
            <person name="Yoshida K."/>
            <person name="Zdobnov E."/>
            <person name="Zhang P."/>
            <person name="Zhang Y."/>
            <person name="Zimin A.V."/>
            <person name="Baldwin J."/>
            <person name="Abdouelleil A."/>
            <person name="Abdulkadir J."/>
            <person name="Abebe A."/>
            <person name="Abera B."/>
            <person name="Abreu J."/>
            <person name="Acer S.C."/>
            <person name="Aftuck L."/>
            <person name="Alexander A."/>
            <person name="An P."/>
            <person name="Anderson E."/>
            <person name="Anderson S."/>
            <person name="Arachi H."/>
            <person name="Azer M."/>
            <person name="Bachantsang P."/>
            <person name="Barry A."/>
            <person name="Bayul T."/>
            <person name="Berlin A."/>
            <person name="Bessette D."/>
            <person name="Bloom T."/>
            <person name="Blye J."/>
            <person name="Boguslavskiy L."/>
            <person name="Bonnet C."/>
            <person name="Boukhgalter B."/>
            <person name="Bourzgui I."/>
            <person name="Brown A."/>
            <person name="Cahill P."/>
            <person name="Channer S."/>
            <person name="Cheshatsang Y."/>
            <person name="Chuda L."/>
            <person name="Citroen M."/>
            <person name="Collymore A."/>
            <person name="Cooke P."/>
            <person name="Costello M."/>
            <person name="D'Aco K."/>
            <person name="Daza R."/>
            <person name="De Haan G."/>
            <person name="DeGray S."/>
            <person name="DeMaso C."/>
            <person name="Dhargay N."/>
            <person name="Dooley K."/>
            <person name="Dooley E."/>
            <person name="Doricent M."/>
            <person name="Dorje P."/>
            <person name="Dorjee K."/>
            <person name="Dupes A."/>
            <person name="Elong R."/>
            <person name="Falk J."/>
            <person name="Farina A."/>
            <person name="Faro S."/>
            <person name="Ferguson D."/>
            <person name="Fisher S."/>
            <person name="Foley C.D."/>
            <person name="Franke A."/>
            <person name="Friedrich D."/>
            <person name="Gadbois L."/>
            <person name="Gearin G."/>
            <person name="Gearin C.R."/>
            <person name="Giannoukos G."/>
            <person name="Goode T."/>
            <person name="Graham J."/>
            <person name="Grandbois E."/>
            <person name="Grewal S."/>
            <person name="Gyaltsen K."/>
            <person name="Hafez N."/>
            <person name="Hagos B."/>
            <person name="Hall J."/>
            <person name="Henson C."/>
            <person name="Hollinger A."/>
            <person name="Honan T."/>
            <person name="Huard M.D."/>
            <person name="Hughes L."/>
            <person name="Hurhula B."/>
            <person name="Husby M.E."/>
            <person name="Kamat A."/>
            <person name="Kanga B."/>
            <person name="Kashin S."/>
            <person name="Khazanovich D."/>
            <person name="Kisner P."/>
            <person name="Lance K."/>
            <person name="Lara M."/>
            <person name="Lee W."/>
            <person name="Lennon N."/>
            <person name="Letendre F."/>
            <person name="LeVine R."/>
            <person name="Lipovsky A."/>
            <person name="Liu X."/>
            <person name="Liu J."/>
            <person name="Liu S."/>
            <person name="Lokyitsang T."/>
            <person name="Lokyitsang Y."/>
            <person name="Lubonja R."/>
            <person name="Lui A."/>
            <person name="MacDonald P."/>
            <person name="Magnisalis V."/>
            <person name="Maru K."/>
            <person name="Matthews C."/>
            <person name="McCusker W."/>
            <person name="McDonough S."/>
            <person name="Mehta T."/>
            <person name="Meldrim J."/>
            <person name="Meneus L."/>
            <person name="Mihai O."/>
            <person name="Mihalev A."/>
            <person name="Mihova T."/>
            <person name="Mittelman R."/>
            <person name="Mlenga V."/>
            <person name="Montmayeur A."/>
            <person name="Mulrain L."/>
            <person name="Navidi A."/>
            <person name="Naylor J."/>
            <person name="Negash T."/>
            <person name="Nguyen T."/>
            <person name="Nguyen N."/>
            <person name="Nicol R."/>
            <person name="Norbu C."/>
            <person name="Norbu N."/>
            <person name="Novod N."/>
            <person name="O'Neill B."/>
            <person name="Osman S."/>
            <person name="Markiewicz E."/>
            <person name="Oyono O.L."/>
            <person name="Patti C."/>
            <person name="Phunkhang P."/>
            <person name="Pierre F."/>
            <person name="Priest M."/>
            <person name="Raghuraman S."/>
            <person name="Rege F."/>
            <person name="Reyes R."/>
            <person name="Rise C."/>
            <person name="Rogov P."/>
            <person name="Ross K."/>
            <person name="Ryan E."/>
            <person name="Settipalli S."/>
            <person name="Shea T."/>
            <person name="Sherpa N."/>
            <person name="Shi L."/>
            <person name="Shih D."/>
            <person name="Sparrow T."/>
            <person name="Spaulding J."/>
            <person name="Stalker J."/>
            <person name="Stange-Thomann N."/>
            <person name="Stavropoulos S."/>
            <person name="Stone C."/>
            <person name="Strader C."/>
            <person name="Tesfaye S."/>
            <person name="Thomson T."/>
            <person name="Thoulutsang Y."/>
            <person name="Thoulutsang D."/>
            <person name="Topham K."/>
            <person name="Topping I."/>
            <person name="Tsamla T."/>
            <person name="Vassiliev H."/>
            <person name="Vo A."/>
            <person name="Wangchuk T."/>
            <person name="Wangdi T."/>
            <person name="Weiand M."/>
            <person name="Wilkinson J."/>
            <person name="Wilson A."/>
            <person name="Yadav S."/>
            <person name="Young G."/>
            <person name="Yu Q."/>
            <person name="Zembek L."/>
            <person name="Zhong D."/>
            <person name="Zimmer A."/>
            <person name="Zwirko Z."/>
            <person name="Jaffe D.B."/>
            <person name="Alvarez P."/>
            <person name="Brockman W."/>
            <person name="Butler J."/>
            <person name="Chin C."/>
            <person name="Gnerre S."/>
            <person name="Grabherr M."/>
            <person name="Kleber M."/>
            <person name="Mauceli E."/>
            <person name="MacCallum I."/>
        </authorList>
    </citation>
    <scope>NUCLEOTIDE SEQUENCE [LARGE SCALE GENOMIC DNA]</scope>
    <source>
        <strain evidence="3">white501</strain>
    </source>
</reference>
<dbReference type="PhylomeDB" id="B4NVR3"/>
<feature type="compositionally biased region" description="Polar residues" evidence="1">
    <location>
        <begin position="68"/>
        <end position="80"/>
    </location>
</feature>
<feature type="region of interest" description="Disordered" evidence="1">
    <location>
        <begin position="68"/>
        <end position="130"/>
    </location>
</feature>
<sequence>MDVGWKDVDIQVGDQVLMKNVIFPSKLTPNFGITEYQVLEREGNIVKVSRGGKTLLRDVSHLKKIPAASTTMTVPASTTNLEKHNQHSLAKSSEENDTSAGPGLKLKLKNIGGMWEPVREEDERNSRSPD</sequence>
<dbReference type="Proteomes" id="UP000000304">
    <property type="component" value="Unassembled WGS sequence"/>
</dbReference>
<gene>
    <name evidence="2" type="primary">Dsim\GD18018</name>
    <name evidence="2" type="ORF">Dsim_GD18018</name>
</gene>
<name>B4NVR3_DROSI</name>
<dbReference type="HOGENOM" id="CLU_1940322_0_0_1"/>
<keyword evidence="3" id="KW-1185">Reference proteome</keyword>
<evidence type="ECO:0000256" key="1">
    <source>
        <dbReference type="SAM" id="MobiDB-lite"/>
    </source>
</evidence>
<dbReference type="OrthoDB" id="7864383at2759"/>
<protein>
    <submittedName>
        <fullName evidence="2">GD18018</fullName>
    </submittedName>
</protein>
<dbReference type="AlphaFoldDB" id="B4NVR3"/>
<evidence type="ECO:0000313" key="2">
    <source>
        <dbReference type="EMBL" id="EDX16156.1"/>
    </source>
</evidence>